<keyword evidence="5 9" id="KW-0798">TonB box</keyword>
<evidence type="ECO:0000256" key="7">
    <source>
        <dbReference type="ARBA" id="ARBA00023237"/>
    </source>
</evidence>
<keyword evidence="4 8" id="KW-0812">Transmembrane</keyword>
<evidence type="ECO:0000256" key="3">
    <source>
        <dbReference type="ARBA" id="ARBA00022452"/>
    </source>
</evidence>
<dbReference type="AlphaFoldDB" id="A0A328AJZ0"/>
<dbReference type="PROSITE" id="PS52016">
    <property type="entry name" value="TONB_DEPENDENT_REC_3"/>
    <property type="match status" value="1"/>
</dbReference>
<evidence type="ECO:0000256" key="8">
    <source>
        <dbReference type="PROSITE-ProRule" id="PRU01360"/>
    </source>
</evidence>
<dbReference type="Pfam" id="PF07715">
    <property type="entry name" value="Plug"/>
    <property type="match status" value="1"/>
</dbReference>
<evidence type="ECO:0000313" key="13">
    <source>
        <dbReference type="Proteomes" id="UP000249254"/>
    </source>
</evidence>
<comment type="caution">
    <text evidence="12">The sequence shown here is derived from an EMBL/GenBank/DDBJ whole genome shotgun (WGS) entry which is preliminary data.</text>
</comment>
<evidence type="ECO:0008006" key="14">
    <source>
        <dbReference type="Google" id="ProtNLM"/>
    </source>
</evidence>
<keyword evidence="3 8" id="KW-1134">Transmembrane beta strand</keyword>
<dbReference type="InterPro" id="IPR037066">
    <property type="entry name" value="Plug_dom_sf"/>
</dbReference>
<keyword evidence="2 8" id="KW-0813">Transport</keyword>
<dbReference type="SUPFAM" id="SSF56935">
    <property type="entry name" value="Porins"/>
    <property type="match status" value="1"/>
</dbReference>
<dbReference type="OrthoDB" id="7051241at2"/>
<evidence type="ECO:0000256" key="9">
    <source>
        <dbReference type="RuleBase" id="RU003357"/>
    </source>
</evidence>
<dbReference type="PANTHER" id="PTHR47234">
    <property type="match status" value="1"/>
</dbReference>
<dbReference type="Gene3D" id="2.170.130.10">
    <property type="entry name" value="TonB-dependent receptor, plug domain"/>
    <property type="match status" value="1"/>
</dbReference>
<dbReference type="EMBL" id="QFYQ01000001">
    <property type="protein sequence ID" value="RAK53198.1"/>
    <property type="molecule type" value="Genomic_DNA"/>
</dbReference>
<evidence type="ECO:0000259" key="11">
    <source>
        <dbReference type="Pfam" id="PF07715"/>
    </source>
</evidence>
<comment type="subcellular location">
    <subcellularLocation>
        <location evidence="1 8">Cell outer membrane</location>
        <topology evidence="1 8">Multi-pass membrane protein</topology>
    </subcellularLocation>
</comment>
<dbReference type="Proteomes" id="UP000249254">
    <property type="component" value="Unassembled WGS sequence"/>
</dbReference>
<dbReference type="Pfam" id="PF00593">
    <property type="entry name" value="TonB_dep_Rec_b-barrel"/>
    <property type="match status" value="1"/>
</dbReference>
<evidence type="ECO:0000313" key="12">
    <source>
        <dbReference type="EMBL" id="RAK53198.1"/>
    </source>
</evidence>
<evidence type="ECO:0000256" key="2">
    <source>
        <dbReference type="ARBA" id="ARBA00022448"/>
    </source>
</evidence>
<name>A0A328AJZ0_9CAUL</name>
<dbReference type="InterPro" id="IPR039426">
    <property type="entry name" value="TonB-dep_rcpt-like"/>
</dbReference>
<evidence type="ECO:0000256" key="1">
    <source>
        <dbReference type="ARBA" id="ARBA00004571"/>
    </source>
</evidence>
<dbReference type="GO" id="GO:0009279">
    <property type="term" value="C:cell outer membrane"/>
    <property type="evidence" value="ECO:0007669"/>
    <property type="project" value="UniProtKB-SubCell"/>
</dbReference>
<keyword evidence="13" id="KW-1185">Reference proteome</keyword>
<proteinExistence type="inferred from homology"/>
<gene>
    <name evidence="12" type="ORF">DJ017_00960</name>
</gene>
<feature type="domain" description="TonB-dependent receptor plug" evidence="11">
    <location>
        <begin position="81"/>
        <end position="199"/>
    </location>
</feature>
<organism evidence="12 13">
    <name type="scientific">Phenylobacterium soli</name>
    <dbReference type="NCBI Taxonomy" id="2170551"/>
    <lineage>
        <taxon>Bacteria</taxon>
        <taxon>Pseudomonadati</taxon>
        <taxon>Pseudomonadota</taxon>
        <taxon>Alphaproteobacteria</taxon>
        <taxon>Caulobacterales</taxon>
        <taxon>Caulobacteraceae</taxon>
        <taxon>Phenylobacterium</taxon>
    </lineage>
</organism>
<dbReference type="InterPro" id="IPR036942">
    <property type="entry name" value="Beta-barrel_TonB_sf"/>
</dbReference>
<dbReference type="InterPro" id="IPR000531">
    <property type="entry name" value="Beta-barrel_TonB"/>
</dbReference>
<dbReference type="Gene3D" id="2.40.170.20">
    <property type="entry name" value="TonB-dependent receptor, beta-barrel domain"/>
    <property type="match status" value="1"/>
</dbReference>
<keyword evidence="6 8" id="KW-0472">Membrane</keyword>
<protein>
    <recommendedName>
        <fullName evidence="14">TonB-dependent receptor</fullName>
    </recommendedName>
</protein>
<evidence type="ECO:0000256" key="6">
    <source>
        <dbReference type="ARBA" id="ARBA00023136"/>
    </source>
</evidence>
<dbReference type="PANTHER" id="PTHR47234:SF2">
    <property type="entry name" value="TONB-DEPENDENT RECEPTOR"/>
    <property type="match status" value="1"/>
</dbReference>
<dbReference type="InterPro" id="IPR012910">
    <property type="entry name" value="Plug_dom"/>
</dbReference>
<comment type="similarity">
    <text evidence="8 9">Belongs to the TonB-dependent receptor family.</text>
</comment>
<sequence>MAELSDDLSARKQRPRLRGLSYVGRIFEMNKRSYFCGGSLLAVALGSIAFNASAQTTPAGQPAAVSEVVVTGSYIAGTPENAALPVDVINTKELEQRGSPSMVQFIKTIPASGAVVGENNRFGGGNGTATVNLRNLNASIGSVTGTRTLVLFNGRRVEVSSRSGYAVDINSFPTAAIGRVEVLKDGAAATYGSDAIAGVVNFITRKNLDGFEVSGQYQGIQGSDGDWEANGAWGKVGDWGNVLFTLGYRRRSELPVQERSWALRTGPAGYLQNPLGGWAATGNPGAYLYSTTAPAGSPNTGFTTAPFTNSVEDIGCAANGGAPFTLGSGVVSPTTACNFQYTTFDNLVENENHYSVYGELNFKLTDDVTFHGEAMWNRNQTPQQSWAMTGPNQYPAPILASGGSTGGGVSPIPAAGTSEQSRFYIPATNPGLLAFAQQAAAATCGGSTLPYGVDAASCATGLAAAQRAAGFATLYGLVASPTSWRPVGFAGNPYTSDRHSHYSYNTDTWRIEGGFQGKLPLGISYDVSATYQEIDYKYNLQDVSVNRLQLGLRGYGSRAGASDQCTAAETNNFTTGAGNAAIGCYYFNPFASAIQQSTSNVPANPFYVASSTIPGYNEAAAARAEVVNWMEEEQYNSFTTRMFVADAVFSGQTPLKLWAEDPISWAAGAQFRYDRFIQDPDALYSAAATPCVDSPPFGDASPACPTTGNGPFLFNANLRPFDLDRQIAAVFTEWRVPVLDTLEVTLAARYEKYKDLGDTFNPKIAARWQATDWLAFRGSASTTYRAPLPTWASGSYFQRNLTNATGTYRATDLHGNADLQPETADTYSVGVIFDMGRVNATLDYWKFKFKDQITTESTTDILNLMFPVVGGVRSTARCANPAYDAVRARFTFTGTNSVADCQGGAANVLSFVQNYINGGSIDTDGIDFQINATIAEDLFGGRLQAGADGSYLLHYTEAPYTIEGFAVGETVERAGSYRPSLFIGYNRIRANGFVNWSRGPHNLRWQTRWVSSTVIANTETTALAIARAVGGSTKVPEYWQHDLTYTVQLPWDTTATIAVQNVFDKDPPFAFATQYNYDPFSGNPLGRVWVVGLKKRF</sequence>
<keyword evidence="7 8" id="KW-0998">Cell outer membrane</keyword>
<accession>A0A328AJZ0</accession>
<evidence type="ECO:0000256" key="5">
    <source>
        <dbReference type="ARBA" id="ARBA00023077"/>
    </source>
</evidence>
<evidence type="ECO:0000256" key="4">
    <source>
        <dbReference type="ARBA" id="ARBA00022692"/>
    </source>
</evidence>
<feature type="domain" description="TonB-dependent receptor-like beta-barrel" evidence="10">
    <location>
        <begin position="493"/>
        <end position="1062"/>
    </location>
</feature>
<reference evidence="13" key="1">
    <citation type="submission" date="2018-05" db="EMBL/GenBank/DDBJ databases">
        <authorList>
            <person name="Li X."/>
        </authorList>
    </citation>
    <scope>NUCLEOTIDE SEQUENCE [LARGE SCALE GENOMIC DNA]</scope>
    <source>
        <strain evidence="13">LX32</strain>
    </source>
</reference>
<evidence type="ECO:0000259" key="10">
    <source>
        <dbReference type="Pfam" id="PF00593"/>
    </source>
</evidence>